<dbReference type="EMBL" id="KZ502448">
    <property type="protein sequence ID" value="PKU78598.1"/>
    <property type="molecule type" value="Genomic_DNA"/>
</dbReference>
<protein>
    <submittedName>
        <fullName evidence="2">Protein neuralized</fullName>
    </submittedName>
</protein>
<dbReference type="Proteomes" id="UP000233837">
    <property type="component" value="Unassembled WGS sequence"/>
</dbReference>
<evidence type="ECO:0000313" key="3">
    <source>
        <dbReference type="Proteomes" id="UP000233837"/>
    </source>
</evidence>
<keyword evidence="3" id="KW-1185">Reference proteome</keyword>
<gene>
    <name evidence="2" type="ORF">MA16_Dca011155</name>
</gene>
<reference evidence="2 3" key="1">
    <citation type="journal article" date="2016" name="Sci. Rep.">
        <title>The Dendrobium catenatum Lindl. genome sequence provides insights into polysaccharide synthase, floral development and adaptive evolution.</title>
        <authorList>
            <person name="Zhang G.Q."/>
            <person name="Xu Q."/>
            <person name="Bian C."/>
            <person name="Tsai W.C."/>
            <person name="Yeh C.M."/>
            <person name="Liu K.W."/>
            <person name="Yoshida K."/>
            <person name="Zhang L.S."/>
            <person name="Chang S.B."/>
            <person name="Chen F."/>
            <person name="Shi Y."/>
            <person name="Su Y.Y."/>
            <person name="Zhang Y.Q."/>
            <person name="Chen L.J."/>
            <person name="Yin Y."/>
            <person name="Lin M."/>
            <person name="Huang H."/>
            <person name="Deng H."/>
            <person name="Wang Z.W."/>
            <person name="Zhu S.L."/>
            <person name="Zhao X."/>
            <person name="Deng C."/>
            <person name="Niu S.C."/>
            <person name="Huang J."/>
            <person name="Wang M."/>
            <person name="Liu G.H."/>
            <person name="Yang H.J."/>
            <person name="Xiao X.J."/>
            <person name="Hsiao Y.Y."/>
            <person name="Wu W.L."/>
            <person name="Chen Y.Y."/>
            <person name="Mitsuda N."/>
            <person name="Ohme-Takagi M."/>
            <person name="Luo Y.B."/>
            <person name="Van de Peer Y."/>
            <person name="Liu Z.J."/>
        </authorList>
    </citation>
    <scope>NUCLEOTIDE SEQUENCE [LARGE SCALE GENOMIC DNA]</scope>
    <source>
        <tissue evidence="2">The whole plant</tissue>
    </source>
</reference>
<reference evidence="2 3" key="2">
    <citation type="journal article" date="2017" name="Nature">
        <title>The Apostasia genome and the evolution of orchids.</title>
        <authorList>
            <person name="Zhang G.Q."/>
            <person name="Liu K.W."/>
            <person name="Li Z."/>
            <person name="Lohaus R."/>
            <person name="Hsiao Y.Y."/>
            <person name="Niu S.C."/>
            <person name="Wang J.Y."/>
            <person name="Lin Y.C."/>
            <person name="Xu Q."/>
            <person name="Chen L.J."/>
            <person name="Yoshida K."/>
            <person name="Fujiwara S."/>
            <person name="Wang Z.W."/>
            <person name="Zhang Y.Q."/>
            <person name="Mitsuda N."/>
            <person name="Wang M."/>
            <person name="Liu G.H."/>
            <person name="Pecoraro L."/>
            <person name="Huang H.X."/>
            <person name="Xiao X.J."/>
            <person name="Lin M."/>
            <person name="Wu X.Y."/>
            <person name="Wu W.L."/>
            <person name="Chen Y.Y."/>
            <person name="Chang S.B."/>
            <person name="Sakamoto S."/>
            <person name="Ohme-Takagi M."/>
            <person name="Yagi M."/>
            <person name="Zeng S.J."/>
            <person name="Shen C.Y."/>
            <person name="Yeh C.M."/>
            <person name="Luo Y.B."/>
            <person name="Tsai W.C."/>
            <person name="Van de Peer Y."/>
            <person name="Liu Z.J."/>
        </authorList>
    </citation>
    <scope>NUCLEOTIDE SEQUENCE [LARGE SCALE GENOMIC DNA]</scope>
    <source>
        <tissue evidence="2">The whole plant</tissue>
    </source>
</reference>
<evidence type="ECO:0000256" key="1">
    <source>
        <dbReference type="SAM" id="MobiDB-lite"/>
    </source>
</evidence>
<name>A0A2I0WSF6_9ASPA</name>
<feature type="region of interest" description="Disordered" evidence="1">
    <location>
        <begin position="101"/>
        <end position="121"/>
    </location>
</feature>
<organism evidence="2 3">
    <name type="scientific">Dendrobium catenatum</name>
    <dbReference type="NCBI Taxonomy" id="906689"/>
    <lineage>
        <taxon>Eukaryota</taxon>
        <taxon>Viridiplantae</taxon>
        <taxon>Streptophyta</taxon>
        <taxon>Embryophyta</taxon>
        <taxon>Tracheophyta</taxon>
        <taxon>Spermatophyta</taxon>
        <taxon>Magnoliopsida</taxon>
        <taxon>Liliopsida</taxon>
        <taxon>Asparagales</taxon>
        <taxon>Orchidaceae</taxon>
        <taxon>Epidendroideae</taxon>
        <taxon>Malaxideae</taxon>
        <taxon>Dendrobiinae</taxon>
        <taxon>Dendrobium</taxon>
    </lineage>
</organism>
<evidence type="ECO:0000313" key="2">
    <source>
        <dbReference type="EMBL" id="PKU78598.1"/>
    </source>
</evidence>
<sequence>MKLASLLLHQAPDPPQHQIFNSSMASSVAQIPPGDLFSPLTADRRIQSQIMDQWATRQAREMITTIERRSHEAELSALSNVRASSLIQMWREMESVAYPRGGGSSLTAEKVSGGSDAESEKQMRVRKMSLKIASWPSSSSDESEFSGTGKEQLENQANIKVVRVRGRKEMEDLVMRMKQERMRELADLADEQKVSRFPFHGRIQVALLSYRDNFSQHCKFRLSLAFFNVIFSD</sequence>
<dbReference type="PANTHER" id="PTHR47820">
    <property type="entry name" value="BNAC05G24000D PROTEIN"/>
    <property type="match status" value="1"/>
</dbReference>
<dbReference type="PANTHER" id="PTHR47820:SF3">
    <property type="entry name" value="OS07G0499800 PROTEIN"/>
    <property type="match status" value="1"/>
</dbReference>
<accession>A0A2I0WSF6</accession>
<proteinExistence type="predicted"/>
<dbReference type="AlphaFoldDB" id="A0A2I0WSF6"/>